<dbReference type="Proteomes" id="UP000188184">
    <property type="component" value="Chromosome"/>
</dbReference>
<proteinExistence type="inferred from homology"/>
<dbReference type="KEGG" id="pmar:B0X71_17405"/>
<dbReference type="Gene3D" id="3.40.50.1970">
    <property type="match status" value="1"/>
</dbReference>
<gene>
    <name evidence="6" type="ORF">B0X71_17405</name>
</gene>
<dbReference type="InterPro" id="IPR001670">
    <property type="entry name" value="ADH_Fe/GldA"/>
</dbReference>
<organism evidence="6 7">
    <name type="scientific">Planococcus lenghuensis</name>
    <dbReference type="NCBI Taxonomy" id="2213202"/>
    <lineage>
        <taxon>Bacteria</taxon>
        <taxon>Bacillati</taxon>
        <taxon>Bacillota</taxon>
        <taxon>Bacilli</taxon>
        <taxon>Bacillales</taxon>
        <taxon>Caryophanaceae</taxon>
        <taxon>Planococcus</taxon>
    </lineage>
</organism>
<keyword evidence="2" id="KW-0560">Oxidoreductase</keyword>
<dbReference type="RefSeq" id="WP_077590604.1">
    <property type="nucleotide sequence ID" value="NZ_CP019640.1"/>
</dbReference>
<dbReference type="CDD" id="cd08551">
    <property type="entry name" value="Fe-ADH"/>
    <property type="match status" value="1"/>
</dbReference>
<dbReference type="SUPFAM" id="SSF56796">
    <property type="entry name" value="Dehydroquinate synthase-like"/>
    <property type="match status" value="1"/>
</dbReference>
<dbReference type="GO" id="GO:0004022">
    <property type="term" value="F:alcohol dehydrogenase (NAD+) activity"/>
    <property type="evidence" value="ECO:0007669"/>
    <property type="project" value="UniProtKB-ARBA"/>
</dbReference>
<dbReference type="Gene3D" id="1.20.1090.10">
    <property type="entry name" value="Dehydroquinate synthase-like - alpha domain"/>
    <property type="match status" value="1"/>
</dbReference>
<keyword evidence="3" id="KW-0520">NAD</keyword>
<sequence length="391" mass="41826">MPMNQFISPKQIYHGEGSLDKIELILEELNVEKVFLLTDAILKELGVIDPLLAHFEKAQVEVEIFTGVVPEPSLETANAVLEAVRNSKADLVVGTGGGSALDLAKTAAALAENEGHVEDYLNLTGKKTLKNKGLPKVLIPTTAGTGAEVTNIAVFSLEESKDVIAHNYLLADYAIVDPALTYSLPPKVTAASGIDAFTHALEAFTSVNATPLTDTLAIDAMTRIAGSLRTAVWDGQDKKAREEMALGSLIAGLSFFNAGAAGVHALAYPIGGLFKVPHGESNAVLLPYVYDFIWPACQDKMVKVAAIFGLPAEGKSKQELALGVVKSLRKLVEDVGVPTRLPEYGINEEDIERLSVNGAAQKRLLARSPKELDLNAIRTIYTNAYHGRLSS</sequence>
<dbReference type="InterPro" id="IPR018211">
    <property type="entry name" value="ADH_Fe_CS"/>
</dbReference>
<dbReference type="Pfam" id="PF00465">
    <property type="entry name" value="Fe-ADH"/>
    <property type="match status" value="1"/>
</dbReference>
<evidence type="ECO:0000313" key="7">
    <source>
        <dbReference type="Proteomes" id="UP000188184"/>
    </source>
</evidence>
<evidence type="ECO:0000256" key="1">
    <source>
        <dbReference type="ARBA" id="ARBA00007358"/>
    </source>
</evidence>
<keyword evidence="7" id="KW-1185">Reference proteome</keyword>
<evidence type="ECO:0000259" key="4">
    <source>
        <dbReference type="Pfam" id="PF00465"/>
    </source>
</evidence>
<reference evidence="6 7" key="1">
    <citation type="submission" date="2017-02" db="EMBL/GenBank/DDBJ databases">
        <title>The complete genomic sequence of a novel cold adapted crude oil-degrading bacterium Planococcus qaidamina Y42.</title>
        <authorList>
            <person name="Yang R."/>
        </authorList>
    </citation>
    <scope>NUCLEOTIDE SEQUENCE [LARGE SCALE GENOMIC DNA]</scope>
    <source>
        <strain evidence="6 7">Y42</strain>
    </source>
</reference>
<comment type="similarity">
    <text evidence="1">Belongs to the iron-containing alcohol dehydrogenase family.</text>
</comment>
<dbReference type="FunFam" id="1.20.1090.10:FF:000001">
    <property type="entry name" value="Aldehyde-alcohol dehydrogenase"/>
    <property type="match status" value="1"/>
</dbReference>
<evidence type="ECO:0000259" key="5">
    <source>
        <dbReference type="Pfam" id="PF25137"/>
    </source>
</evidence>
<dbReference type="PANTHER" id="PTHR11496:SF102">
    <property type="entry name" value="ALCOHOL DEHYDROGENASE 4"/>
    <property type="match status" value="1"/>
</dbReference>
<feature type="domain" description="Alcohol dehydrogenase iron-type/glycerol dehydrogenase GldA" evidence="4">
    <location>
        <begin position="9"/>
        <end position="178"/>
    </location>
</feature>
<dbReference type="Pfam" id="PF25137">
    <property type="entry name" value="ADH_Fe_C"/>
    <property type="match status" value="1"/>
</dbReference>
<dbReference type="PROSITE" id="PS00913">
    <property type="entry name" value="ADH_IRON_1"/>
    <property type="match status" value="1"/>
</dbReference>
<dbReference type="AlphaFoldDB" id="A0A1Q2L2W2"/>
<dbReference type="InterPro" id="IPR039697">
    <property type="entry name" value="Alcohol_dehydrogenase_Fe"/>
</dbReference>
<accession>A0A1Q2L2W2</accession>
<evidence type="ECO:0000256" key="3">
    <source>
        <dbReference type="ARBA" id="ARBA00023027"/>
    </source>
</evidence>
<dbReference type="InterPro" id="IPR056798">
    <property type="entry name" value="ADH_Fe_C"/>
</dbReference>
<evidence type="ECO:0000313" key="6">
    <source>
        <dbReference type="EMBL" id="AQQ54704.1"/>
    </source>
</evidence>
<dbReference type="FunFam" id="3.40.50.1970:FF:000003">
    <property type="entry name" value="Alcohol dehydrogenase, iron-containing"/>
    <property type="match status" value="1"/>
</dbReference>
<name>A0A1Q2L2W2_9BACL</name>
<evidence type="ECO:0000256" key="2">
    <source>
        <dbReference type="ARBA" id="ARBA00023002"/>
    </source>
</evidence>
<protein>
    <submittedName>
        <fullName evidence="6">Alcohol dehydrogenase</fullName>
    </submittedName>
</protein>
<dbReference type="EMBL" id="CP019640">
    <property type="protein sequence ID" value="AQQ54704.1"/>
    <property type="molecule type" value="Genomic_DNA"/>
</dbReference>
<dbReference type="GO" id="GO:0046872">
    <property type="term" value="F:metal ion binding"/>
    <property type="evidence" value="ECO:0007669"/>
    <property type="project" value="InterPro"/>
</dbReference>
<dbReference type="PANTHER" id="PTHR11496">
    <property type="entry name" value="ALCOHOL DEHYDROGENASE"/>
    <property type="match status" value="1"/>
</dbReference>
<feature type="domain" description="Fe-containing alcohol dehydrogenase-like C-terminal" evidence="5">
    <location>
        <begin position="189"/>
        <end position="385"/>
    </location>
</feature>